<sequence>MAETQDLRKTIDTFMERHRCYIVDFVCGRKERNKGLWTYDSDRIGELDARVAEFLRELRLPSSPKDPGSPSLLFHDLTVLKSDSLTQSLTNVFRLREGKHMLLVNVSGSGKTRIVLEGLSRNWGFYFICQDDGTSIGSQDLPIAMQHRLKNHPLFKEILPEDPSSSDVLKDQLAYNCDIANRIFAEVLLARLVVFEQFLDSMKLDMEKPENRDCGISTYRERWLTLQARPGLLECDDDIFASLVEAMHLESQSLQTLKSEVSRVRDSILKKLAVYDTSRFFLVIDEAQVAATTFPHAFRSAEQNLKGGVGRKDRPVLRQIIHGWTELLKVSATKTCASYVITGTGVSLLDITEAVASSTGKKSGFATAYLTGAFDSAEDQRAYIEKYIPEVILNSEIGKILAERMWFWFRGRYRFTAGFLSTLIEHCYYKPLTLLNIFIKHYADFTPMDCSESVLSRQNRFPLLHRDIEHSMDVFPLDFGTLEKAHRLRKKVVEIAYESFISSYYQGSLGTDEKQLVNLGFARYAAKSLQASIDERLIIIACVVWANKGDIECDTLYQYLCDELPKSIPVSDSANGFEHYLAYYFALVFREYTALNVVFDFLDHNAPLRNRSAKLVALHRTIWDGVTGYDEGVTQILGDEPISQCVGNLGRAHNKMKESDFMRWLRFKHREAFFFPKRSATGDLIFVLKLSRTNEEPASYIWVSVQAKLHTGNPRADGNLYLSNDVLHHAIKTVTPRRFFVNKDAPDIPLPRVSQLNLMGDRDYASSSDGEDDHAMEDDDDHDDQDRPDERNEVLGAMWKLPRRADENTAGRFSCLRVVASWPAIVEFSELEAKYNKDGTQNKRRIVWSDPDKNDGHPLAVLNRRTFVDYTSNLSPSNFLTAYEDDRKTEAFMRGVTAEDQIYESQEVAKSKELKGRAARSSKTSPASRKKATRTVEKVKKVSEARKGKALVKVDNGNAPQLVRRSKRLERRGAKVGDVEMLDSDIRDHEMDSS</sequence>
<reference evidence="2 3" key="1">
    <citation type="journal article" date="2014" name="BMC Genomics">
        <title>Genome and secretome analysis of the hemibiotrophic fungal pathogen, Moniliophthora roreri, which causes frosty pod rot disease of cacao: mechanisms of the biotrophic and necrotrophic phases.</title>
        <authorList>
            <person name="Meinhardt L.W."/>
            <person name="Costa G.G.L."/>
            <person name="Thomazella D.P.T."/>
            <person name="Teixeira P.J.P.L."/>
            <person name="Carazzolle M.F."/>
            <person name="Schuster S.C."/>
            <person name="Carlson J.E."/>
            <person name="Guiltinan M.J."/>
            <person name="Mieczkowski P."/>
            <person name="Farmer A."/>
            <person name="Ramaraj T."/>
            <person name="Crozier J."/>
            <person name="Davis R.E."/>
            <person name="Shao J."/>
            <person name="Melnick R.L."/>
            <person name="Pereira G.A.G."/>
            <person name="Bailey B.A."/>
        </authorList>
    </citation>
    <scope>NUCLEOTIDE SEQUENCE [LARGE SCALE GENOMIC DNA]</scope>
    <source>
        <strain evidence="2 3">MCA 2997</strain>
    </source>
</reference>
<feature type="compositionally biased region" description="Acidic residues" evidence="1">
    <location>
        <begin position="769"/>
        <end position="783"/>
    </location>
</feature>
<evidence type="ECO:0000313" key="3">
    <source>
        <dbReference type="Proteomes" id="UP000017559"/>
    </source>
</evidence>
<keyword evidence="3" id="KW-1185">Reference proteome</keyword>
<evidence type="ECO:0000313" key="2">
    <source>
        <dbReference type="EMBL" id="ESK86466.1"/>
    </source>
</evidence>
<comment type="caution">
    <text evidence="2">The sequence shown here is derived from an EMBL/GenBank/DDBJ whole genome shotgun (WGS) entry which is preliminary data.</text>
</comment>
<feature type="compositionally biased region" description="Basic and acidic residues" evidence="1">
    <location>
        <begin position="934"/>
        <end position="944"/>
    </location>
</feature>
<accession>V2X103</accession>
<proteinExistence type="predicted"/>
<dbReference type="Proteomes" id="UP000017559">
    <property type="component" value="Unassembled WGS sequence"/>
</dbReference>
<feature type="compositionally biased region" description="Basic and acidic residues" evidence="1">
    <location>
        <begin position="971"/>
        <end position="994"/>
    </location>
</feature>
<evidence type="ECO:0000256" key="1">
    <source>
        <dbReference type="SAM" id="MobiDB-lite"/>
    </source>
</evidence>
<dbReference type="AlphaFoldDB" id="V2X103"/>
<feature type="region of interest" description="Disordered" evidence="1">
    <location>
        <begin position="761"/>
        <end position="789"/>
    </location>
</feature>
<name>V2X103_MONRO</name>
<dbReference type="HOGENOM" id="CLU_010693_2_0_1"/>
<organism evidence="2 3">
    <name type="scientific">Moniliophthora roreri (strain MCA 2997)</name>
    <name type="common">Cocoa frosty pod rot fungus</name>
    <name type="synonym">Crinipellis roreri</name>
    <dbReference type="NCBI Taxonomy" id="1381753"/>
    <lineage>
        <taxon>Eukaryota</taxon>
        <taxon>Fungi</taxon>
        <taxon>Dikarya</taxon>
        <taxon>Basidiomycota</taxon>
        <taxon>Agaricomycotina</taxon>
        <taxon>Agaricomycetes</taxon>
        <taxon>Agaricomycetidae</taxon>
        <taxon>Agaricales</taxon>
        <taxon>Marasmiineae</taxon>
        <taxon>Marasmiaceae</taxon>
        <taxon>Moniliophthora</taxon>
    </lineage>
</organism>
<dbReference type="EMBL" id="AWSO01000927">
    <property type="protein sequence ID" value="ESK86466.1"/>
    <property type="molecule type" value="Genomic_DNA"/>
</dbReference>
<feature type="region of interest" description="Disordered" evidence="1">
    <location>
        <begin position="911"/>
        <end position="944"/>
    </location>
</feature>
<feature type="region of interest" description="Disordered" evidence="1">
    <location>
        <begin position="969"/>
        <end position="994"/>
    </location>
</feature>
<dbReference type="OrthoDB" id="2393824at2759"/>
<dbReference type="KEGG" id="mrr:Moror_9871"/>
<dbReference type="STRING" id="1381753.V2X103"/>
<protein>
    <submittedName>
        <fullName evidence="2">Uncharacterized protein</fullName>
    </submittedName>
</protein>
<gene>
    <name evidence="2" type="ORF">Moror_9871</name>
</gene>